<dbReference type="InterPro" id="IPR047784">
    <property type="entry name" value="TrgA"/>
</dbReference>
<keyword evidence="4" id="KW-1185">Reference proteome</keyword>
<feature type="signal peptide" evidence="2">
    <location>
        <begin position="1"/>
        <end position="20"/>
    </location>
</feature>
<dbReference type="Proteomes" id="UP000236752">
    <property type="component" value="Unassembled WGS sequence"/>
</dbReference>
<dbReference type="NCBIfam" id="NF033773">
    <property type="entry name" value="tellur_TrgA"/>
    <property type="match status" value="1"/>
</dbReference>
<dbReference type="RefSeq" id="WP_103910144.1">
    <property type="nucleotide sequence ID" value="NZ_FNUZ01000002.1"/>
</dbReference>
<keyword evidence="1" id="KW-0472">Membrane</keyword>
<sequence length="146" mass="16172">MPTFSKLICGALLAALAVLVSEMVKPNLPSAYDVSRFDYTNAAIAFAMGWKLVGRQAGRGIWNSIANGITAVASTVFLVLLYYSIGFMVQESFKSKYDNIFEAIDGMLGQFVDLWEYINYPQIFAVLAVGMVVIGMAGEYTKRRWD</sequence>
<feature type="chain" id="PRO_5009289442" evidence="2">
    <location>
        <begin position="21"/>
        <end position="146"/>
    </location>
</feature>
<reference evidence="3 4" key="1">
    <citation type="submission" date="2016-10" db="EMBL/GenBank/DDBJ databases">
        <authorList>
            <person name="de Groot N.N."/>
        </authorList>
    </citation>
    <scope>NUCLEOTIDE SEQUENCE [LARGE SCALE GENOMIC DNA]</scope>
    <source>
        <strain evidence="3 4">DSM 26915</strain>
    </source>
</reference>
<feature type="transmembrane region" description="Helical" evidence="1">
    <location>
        <begin position="37"/>
        <end position="53"/>
    </location>
</feature>
<dbReference type="EMBL" id="FNUZ01000002">
    <property type="protein sequence ID" value="SEG10496.1"/>
    <property type="molecule type" value="Genomic_DNA"/>
</dbReference>
<keyword evidence="1" id="KW-0812">Transmembrane</keyword>
<evidence type="ECO:0000256" key="2">
    <source>
        <dbReference type="SAM" id="SignalP"/>
    </source>
</evidence>
<gene>
    <name evidence="3" type="ORF">SAMN04488045_1863</name>
</gene>
<dbReference type="AlphaFoldDB" id="A0A1H5XH20"/>
<name>A0A1H5XH20_9RHOB</name>
<proteinExistence type="predicted"/>
<dbReference type="OrthoDB" id="7869508at2"/>
<evidence type="ECO:0000313" key="3">
    <source>
        <dbReference type="EMBL" id="SEG10496.1"/>
    </source>
</evidence>
<organism evidence="3 4">
    <name type="scientific">Thalassococcus halodurans</name>
    <dbReference type="NCBI Taxonomy" id="373675"/>
    <lineage>
        <taxon>Bacteria</taxon>
        <taxon>Pseudomonadati</taxon>
        <taxon>Pseudomonadota</taxon>
        <taxon>Alphaproteobacteria</taxon>
        <taxon>Rhodobacterales</taxon>
        <taxon>Roseobacteraceae</taxon>
        <taxon>Thalassococcus</taxon>
    </lineage>
</organism>
<feature type="transmembrane region" description="Helical" evidence="1">
    <location>
        <begin position="117"/>
        <end position="137"/>
    </location>
</feature>
<evidence type="ECO:0000256" key="1">
    <source>
        <dbReference type="SAM" id="Phobius"/>
    </source>
</evidence>
<accession>A0A1H5XH20</accession>
<evidence type="ECO:0000313" key="4">
    <source>
        <dbReference type="Proteomes" id="UP000236752"/>
    </source>
</evidence>
<keyword evidence="1" id="KW-1133">Transmembrane helix</keyword>
<protein>
    <submittedName>
        <fullName evidence="3">Uncharacterized protein</fullName>
    </submittedName>
</protein>
<keyword evidence="2" id="KW-0732">Signal</keyword>
<feature type="transmembrane region" description="Helical" evidence="1">
    <location>
        <begin position="65"/>
        <end position="85"/>
    </location>
</feature>